<dbReference type="Proteomes" id="UP001589645">
    <property type="component" value="Unassembled WGS sequence"/>
</dbReference>
<proteinExistence type="predicted"/>
<evidence type="ECO:0000313" key="2">
    <source>
        <dbReference type="EMBL" id="MFB9134571.1"/>
    </source>
</evidence>
<evidence type="ECO:0008006" key="4">
    <source>
        <dbReference type="Google" id="ProtNLM"/>
    </source>
</evidence>
<keyword evidence="1" id="KW-0732">Signal</keyword>
<comment type="caution">
    <text evidence="2">The sequence shown here is derived from an EMBL/GenBank/DDBJ whole genome shotgun (WGS) entry which is preliminary data.</text>
</comment>
<gene>
    <name evidence="2" type="ORF">ACFFUV_06235</name>
</gene>
<keyword evidence="3" id="KW-1185">Reference proteome</keyword>
<protein>
    <recommendedName>
        <fullName evidence="4">Lipoprotein</fullName>
    </recommendedName>
</protein>
<dbReference type="RefSeq" id="WP_390190530.1">
    <property type="nucleotide sequence ID" value="NZ_JBHMEP010000001.1"/>
</dbReference>
<dbReference type="PROSITE" id="PS51257">
    <property type="entry name" value="PROKAR_LIPOPROTEIN"/>
    <property type="match status" value="1"/>
</dbReference>
<accession>A0ABV5HLW5</accession>
<evidence type="ECO:0000313" key="3">
    <source>
        <dbReference type="Proteomes" id="UP001589645"/>
    </source>
</evidence>
<organism evidence="2 3">
    <name type="scientific">Vibrio olivae</name>
    <dbReference type="NCBI Taxonomy" id="1243002"/>
    <lineage>
        <taxon>Bacteria</taxon>
        <taxon>Pseudomonadati</taxon>
        <taxon>Pseudomonadota</taxon>
        <taxon>Gammaproteobacteria</taxon>
        <taxon>Vibrionales</taxon>
        <taxon>Vibrionaceae</taxon>
        <taxon>Vibrio</taxon>
    </lineage>
</organism>
<dbReference type="EMBL" id="JBHMEP010000001">
    <property type="protein sequence ID" value="MFB9134571.1"/>
    <property type="molecule type" value="Genomic_DNA"/>
</dbReference>
<dbReference type="SUPFAM" id="SSF75011">
    <property type="entry name" value="3-carboxy-cis,cis-mucoante lactonizing enzyme"/>
    <property type="match status" value="1"/>
</dbReference>
<feature type="chain" id="PRO_5046790447" description="Lipoprotein" evidence="1">
    <location>
        <begin position="29"/>
        <end position="322"/>
    </location>
</feature>
<name>A0ABV5HLW5_9VIBR</name>
<feature type="signal peptide" evidence="1">
    <location>
        <begin position="1"/>
        <end position="28"/>
    </location>
</feature>
<reference evidence="2 3" key="1">
    <citation type="submission" date="2024-09" db="EMBL/GenBank/DDBJ databases">
        <authorList>
            <person name="Sun Q."/>
            <person name="Mori K."/>
        </authorList>
    </citation>
    <scope>NUCLEOTIDE SEQUENCE [LARGE SCALE GENOMIC DNA]</scope>
    <source>
        <strain evidence="2 3">CECT 8064</strain>
    </source>
</reference>
<sequence length="322" mass="36892">MRKAFKFFFNSMLILAGLFWLSSCSMFNEPPYQSDTMTSVIIKDSHINEASGLTRSRRDNNVLWVNNDSGNAAEIYAINPQGERLATVTIPDIDLEWLDWEDMASFEMDGKAYLMIADVGDNFESHWQYHLYFIEEPDLSQYQKGEKFELKPEWVMRFMYEDGPRDCEAVAVDEKHGKILLLTKRNDPPVLYRLPLKKIRATKAKRMGEVKPMPMPKERHYRIVDFLDYTKMPTAMDIAPDGSGIVVLTYGNAFYFPTNGVEDDWLSVLNSTPKTIELPPLKQAEAIGFDHSGQHVFVTGERRPTPLLNINISSLIDTASDE</sequence>
<evidence type="ECO:0000256" key="1">
    <source>
        <dbReference type="SAM" id="SignalP"/>
    </source>
</evidence>